<dbReference type="InterPro" id="IPR003788">
    <property type="entry name" value="NDUFAF7"/>
</dbReference>
<dbReference type="EMBL" id="UINC01008935">
    <property type="protein sequence ID" value="SVA40153.1"/>
    <property type="molecule type" value="Genomic_DNA"/>
</dbReference>
<dbReference type="InterPro" id="IPR029063">
    <property type="entry name" value="SAM-dependent_MTases_sf"/>
</dbReference>
<evidence type="ECO:0000256" key="1">
    <source>
        <dbReference type="ARBA" id="ARBA00004173"/>
    </source>
</evidence>
<accession>A0A381VL10</accession>
<evidence type="ECO:0000256" key="4">
    <source>
        <dbReference type="ARBA" id="ARBA00023128"/>
    </source>
</evidence>
<dbReference type="PANTHER" id="PTHR12049">
    <property type="entry name" value="PROTEIN ARGININE METHYLTRANSFERASE NDUFAF7, MITOCHONDRIAL"/>
    <property type="match status" value="1"/>
</dbReference>
<gene>
    <name evidence="5" type="ORF">METZ01_LOCUS93007</name>
</gene>
<dbReference type="SUPFAM" id="SSF53335">
    <property type="entry name" value="S-adenosyl-L-methionine-dependent methyltransferases"/>
    <property type="match status" value="1"/>
</dbReference>
<dbReference type="InterPro" id="IPR038375">
    <property type="entry name" value="NDUFAF7_sf"/>
</dbReference>
<protein>
    <recommendedName>
        <fullName evidence="6">SAM-dependent methyltransferase</fullName>
    </recommendedName>
</protein>
<comment type="subcellular location">
    <subcellularLocation>
        <location evidence="1">Mitochondrion</location>
    </subcellularLocation>
</comment>
<dbReference type="PANTHER" id="PTHR12049:SF7">
    <property type="entry name" value="PROTEIN ARGININE METHYLTRANSFERASE NDUFAF7, MITOCHONDRIAL"/>
    <property type="match status" value="1"/>
</dbReference>
<organism evidence="5">
    <name type="scientific">marine metagenome</name>
    <dbReference type="NCBI Taxonomy" id="408172"/>
    <lineage>
        <taxon>unclassified sequences</taxon>
        <taxon>metagenomes</taxon>
        <taxon>ecological metagenomes</taxon>
    </lineage>
</organism>
<keyword evidence="4" id="KW-0496">Mitochondrion</keyword>
<sequence length="392" mass="42229">VLSTAPEASRSEFPAPDDDALSHSGKVVARVRQAIQDSGGVLPFDRYMEIVLYEPGLGYYVSSTRKFGSTGDFITAPELGALFGRCLARQCADVLKAVPQGSLLEFGAGSGALAVQVLDELAVLDVLPEAYLIVELSPVLRDRQRQALEPVMQRVPVHWLDAPPEAGFRGVVLANEVLDAMPVTRFQVQGNAGVAAGVTEDAQGFAWAWASDGCPVPVVDRVVQQYGLGEGYTSEVSPRGTAWIETIGQRLESGLLLVIDYGYPGAEYYHPERADGTLMCHYRHRAHGDPFRYPGLQDLTAHVDFSAMAHAGVAAGLELAGFTSQDAFLLSMGILDLASENRDDGTQLRLVQELKQLTLGSEMGESFKVLAMVKNTEESLAGFSLRDRAASL</sequence>
<dbReference type="GO" id="GO:0035243">
    <property type="term" value="F:protein-arginine omega-N symmetric methyltransferase activity"/>
    <property type="evidence" value="ECO:0007669"/>
    <property type="project" value="TreeGrafter"/>
</dbReference>
<name>A0A381VL10_9ZZZZ</name>
<dbReference type="Gene3D" id="3.40.50.12710">
    <property type="match status" value="1"/>
</dbReference>
<dbReference type="GO" id="GO:0005739">
    <property type="term" value="C:mitochondrion"/>
    <property type="evidence" value="ECO:0007669"/>
    <property type="project" value="UniProtKB-SubCell"/>
</dbReference>
<dbReference type="Pfam" id="PF02636">
    <property type="entry name" value="Methyltransf_28"/>
    <property type="match status" value="1"/>
</dbReference>
<evidence type="ECO:0008006" key="6">
    <source>
        <dbReference type="Google" id="ProtNLM"/>
    </source>
</evidence>
<reference evidence="5" key="1">
    <citation type="submission" date="2018-05" db="EMBL/GenBank/DDBJ databases">
        <authorList>
            <person name="Lanie J.A."/>
            <person name="Ng W.-L."/>
            <person name="Kazmierczak K.M."/>
            <person name="Andrzejewski T.M."/>
            <person name="Davidsen T.M."/>
            <person name="Wayne K.J."/>
            <person name="Tettelin H."/>
            <person name="Glass J.I."/>
            <person name="Rusch D."/>
            <person name="Podicherti R."/>
            <person name="Tsui H.-C.T."/>
            <person name="Winkler M.E."/>
        </authorList>
    </citation>
    <scope>NUCLEOTIDE SEQUENCE</scope>
</reference>
<feature type="non-terminal residue" evidence="5">
    <location>
        <position position="1"/>
    </location>
</feature>
<proteinExistence type="predicted"/>
<evidence type="ECO:0000256" key="3">
    <source>
        <dbReference type="ARBA" id="ARBA00022679"/>
    </source>
</evidence>
<keyword evidence="3" id="KW-0808">Transferase</keyword>
<dbReference type="AlphaFoldDB" id="A0A381VL10"/>
<keyword evidence="2" id="KW-0489">Methyltransferase</keyword>
<dbReference type="GO" id="GO:0032259">
    <property type="term" value="P:methylation"/>
    <property type="evidence" value="ECO:0007669"/>
    <property type="project" value="UniProtKB-KW"/>
</dbReference>
<evidence type="ECO:0000313" key="5">
    <source>
        <dbReference type="EMBL" id="SVA40153.1"/>
    </source>
</evidence>
<evidence type="ECO:0000256" key="2">
    <source>
        <dbReference type="ARBA" id="ARBA00022603"/>
    </source>
</evidence>